<name>A0A0C2WQV3_AMAMK</name>
<dbReference type="InParanoid" id="A0A0C2WQV3"/>
<protein>
    <submittedName>
        <fullName evidence="2">Uncharacterized protein</fullName>
    </submittedName>
</protein>
<keyword evidence="3" id="KW-1185">Reference proteome</keyword>
<dbReference type="AlphaFoldDB" id="A0A0C2WQV3"/>
<feature type="coiled-coil region" evidence="1">
    <location>
        <begin position="31"/>
        <end position="58"/>
    </location>
</feature>
<evidence type="ECO:0000313" key="3">
    <source>
        <dbReference type="Proteomes" id="UP000054549"/>
    </source>
</evidence>
<dbReference type="HOGENOM" id="CLU_031481_1_0_1"/>
<dbReference type="STRING" id="946122.A0A0C2WQV3"/>
<feature type="non-terminal residue" evidence="2">
    <location>
        <position position="1"/>
    </location>
</feature>
<dbReference type="OrthoDB" id="3147752at2759"/>
<gene>
    <name evidence="2" type="ORF">M378DRAFT_78867</name>
</gene>
<keyword evidence="1" id="KW-0175">Coiled coil</keyword>
<dbReference type="Proteomes" id="UP000054549">
    <property type="component" value="Unassembled WGS sequence"/>
</dbReference>
<reference evidence="2 3" key="1">
    <citation type="submission" date="2014-04" db="EMBL/GenBank/DDBJ databases">
        <title>Evolutionary Origins and Diversification of the Mycorrhizal Mutualists.</title>
        <authorList>
            <consortium name="DOE Joint Genome Institute"/>
            <consortium name="Mycorrhizal Genomics Consortium"/>
            <person name="Kohler A."/>
            <person name="Kuo A."/>
            <person name="Nagy L.G."/>
            <person name="Floudas D."/>
            <person name="Copeland A."/>
            <person name="Barry K.W."/>
            <person name="Cichocki N."/>
            <person name="Veneault-Fourrey C."/>
            <person name="LaButti K."/>
            <person name="Lindquist E.A."/>
            <person name="Lipzen A."/>
            <person name="Lundell T."/>
            <person name="Morin E."/>
            <person name="Murat C."/>
            <person name="Riley R."/>
            <person name="Ohm R."/>
            <person name="Sun H."/>
            <person name="Tunlid A."/>
            <person name="Henrissat B."/>
            <person name="Grigoriev I.V."/>
            <person name="Hibbett D.S."/>
            <person name="Martin F."/>
        </authorList>
    </citation>
    <scope>NUCLEOTIDE SEQUENCE [LARGE SCALE GENOMIC DNA]</scope>
    <source>
        <strain evidence="2 3">Koide BX008</strain>
    </source>
</reference>
<organism evidence="2 3">
    <name type="scientific">Amanita muscaria (strain Koide BX008)</name>
    <dbReference type="NCBI Taxonomy" id="946122"/>
    <lineage>
        <taxon>Eukaryota</taxon>
        <taxon>Fungi</taxon>
        <taxon>Dikarya</taxon>
        <taxon>Basidiomycota</taxon>
        <taxon>Agaricomycotina</taxon>
        <taxon>Agaricomycetes</taxon>
        <taxon>Agaricomycetidae</taxon>
        <taxon>Agaricales</taxon>
        <taxon>Pluteineae</taxon>
        <taxon>Amanitaceae</taxon>
        <taxon>Amanita</taxon>
    </lineage>
</organism>
<evidence type="ECO:0000256" key="1">
    <source>
        <dbReference type="SAM" id="Coils"/>
    </source>
</evidence>
<accession>A0A0C2WQV3</accession>
<evidence type="ECO:0000313" key="2">
    <source>
        <dbReference type="EMBL" id="KIL64022.1"/>
    </source>
</evidence>
<sequence length="382" mass="42578">YRRESARDAIYRLEGTLRSRENDVYVLSSRNEQLSDEIKIVKEELTRLQLERDQTRQLLHERTIELSSAQLFLGKADTISVTDVSRMVDILNAEISQASNSISDSLLDHQAAPATPDTTELNRLLHKVQSSIGANLCGILARRLSQPSAEFDPMITQLVLQAGLSEACHLIINDWNPPLWDTSSTVSRIYANMRPTGKLGQVIAGRWRSLTRTYSNGQAGQDSQDGMQVQDAKKKESQEANADYLRSTLRDLLTIVGWSSNSPHHDLPSDYKEKMRFLSDEALKLHETIGRGITSKDLIVEIIPCETPFDPTKMDDADRQRGKPDAIPDDTVACTVELGLRYNCAKSGGDSEETGVILKPKVLLASVLVEEDREVAPPKPQN</sequence>
<dbReference type="EMBL" id="KN818253">
    <property type="protein sequence ID" value="KIL64022.1"/>
    <property type="molecule type" value="Genomic_DNA"/>
</dbReference>
<proteinExistence type="predicted"/>